<sequence length="250" mass="27498">MRLTSFDVCSGPKAKNCTSLRANITSKNVIYADFQVFKTCSPVKGKILSSANGKELTRLQMNKPCEHLFLKPLFTTLFNLTKNCLVLKLQPGDLDKGNLDSEKEGSDLLNLAPVSAPTPLINSDSFIDSGSFERLLVCLWPIRLNSNAGSISSLYDDAKTLSEEAASPLVSGGVDQSLCQLAEEFPCARAPRTERLDAEGNEQCWRFHTTLQDAGEECQPSCLNATSLRQLAEEFPCASTTDRASRRRRQ</sequence>
<dbReference type="Proteomes" id="UP001064048">
    <property type="component" value="Chromosome 10"/>
</dbReference>
<comment type="caution">
    <text evidence="1">The sequence shown here is derived from an EMBL/GenBank/DDBJ whole genome shotgun (WGS) entry which is preliminary data.</text>
</comment>
<proteinExistence type="predicted"/>
<reference evidence="1 2" key="1">
    <citation type="journal article" date="2022" name="Genome Biol. Evol.">
        <title>The Spruce Budworm Genome: Reconstructing the Evolutionary History of Antifreeze Proteins.</title>
        <authorList>
            <person name="Beliveau C."/>
            <person name="Gagne P."/>
            <person name="Picq S."/>
            <person name="Vernygora O."/>
            <person name="Keeling C.I."/>
            <person name="Pinkney K."/>
            <person name="Doucet D."/>
            <person name="Wen F."/>
            <person name="Johnston J.S."/>
            <person name="Maaroufi H."/>
            <person name="Boyle B."/>
            <person name="Laroche J."/>
            <person name="Dewar K."/>
            <person name="Juretic N."/>
            <person name="Blackburn G."/>
            <person name="Nisole A."/>
            <person name="Brunet B."/>
            <person name="Brandao M."/>
            <person name="Lumley L."/>
            <person name="Duan J."/>
            <person name="Quan G."/>
            <person name="Lucarotti C.J."/>
            <person name="Roe A.D."/>
            <person name="Sperling F.A.H."/>
            <person name="Levesque R.C."/>
            <person name="Cusson M."/>
        </authorList>
    </citation>
    <scope>NUCLEOTIDE SEQUENCE [LARGE SCALE GENOMIC DNA]</scope>
    <source>
        <strain evidence="1">Glfc:IPQL:Cfum</strain>
    </source>
</reference>
<accession>A0ACC0JF15</accession>
<evidence type="ECO:0000313" key="1">
    <source>
        <dbReference type="EMBL" id="KAI8422640.1"/>
    </source>
</evidence>
<organism evidence="1 2">
    <name type="scientific">Choristoneura fumiferana</name>
    <name type="common">Spruce budworm moth</name>
    <name type="synonym">Archips fumiferana</name>
    <dbReference type="NCBI Taxonomy" id="7141"/>
    <lineage>
        <taxon>Eukaryota</taxon>
        <taxon>Metazoa</taxon>
        <taxon>Ecdysozoa</taxon>
        <taxon>Arthropoda</taxon>
        <taxon>Hexapoda</taxon>
        <taxon>Insecta</taxon>
        <taxon>Pterygota</taxon>
        <taxon>Neoptera</taxon>
        <taxon>Endopterygota</taxon>
        <taxon>Lepidoptera</taxon>
        <taxon>Glossata</taxon>
        <taxon>Ditrysia</taxon>
        <taxon>Tortricoidea</taxon>
        <taxon>Tortricidae</taxon>
        <taxon>Tortricinae</taxon>
        <taxon>Choristoneura</taxon>
    </lineage>
</organism>
<protein>
    <submittedName>
        <fullName evidence="1">Uncharacterized protein</fullName>
    </submittedName>
</protein>
<gene>
    <name evidence="1" type="ORF">MSG28_006419</name>
</gene>
<keyword evidence="2" id="KW-1185">Reference proteome</keyword>
<name>A0ACC0JF15_CHOFU</name>
<evidence type="ECO:0000313" key="2">
    <source>
        <dbReference type="Proteomes" id="UP001064048"/>
    </source>
</evidence>
<dbReference type="EMBL" id="CM046110">
    <property type="protein sequence ID" value="KAI8422640.1"/>
    <property type="molecule type" value="Genomic_DNA"/>
</dbReference>